<evidence type="ECO:0000313" key="7">
    <source>
        <dbReference type="Proteomes" id="UP000260812"/>
    </source>
</evidence>
<evidence type="ECO:0000256" key="2">
    <source>
        <dbReference type="ARBA" id="ARBA00023125"/>
    </source>
</evidence>
<evidence type="ECO:0000256" key="3">
    <source>
        <dbReference type="ARBA" id="ARBA00023163"/>
    </source>
</evidence>
<sequence length="753" mass="87734">MIRGRKYQAKHKMFVSYICIPIVILTVISCLFSFVYYRISRERVLAFENAIAENVDSELKNIMDNLLRSSAQYSMTPWVTRLKYMQKTPWLMERNITASDISDYASNLSLTEINDSMVESIYIYYSLGGFGISSIGRVGWKEYVNIYQIECRDTALLSGSRLAQNNQKTISHNASLMKNGKRVSGFFMLQTIPLENSYSGEVNILFFVPYEKICAYIENFMDDGTESFYLTDGSRVVYAKDKENSHFRIGDSVEGLKYGGKEYRYCGELSAYTAEYTKYGMDIGIVQILDNGFLERDFSLFAEWLIMGYLVLLILIFLVSSRMTKYSYQPLEHIMNMLVEEDHEGSSINEYQIIEKALEELDSQKKRLEVTVFEQNPLIEQYILHTLLCSNKPQANEVKYVNTMRQYSLYRCLALKRSPESGQYIKEIDTCLAIYPQIHAAFVEEGNYHIWVLSYAEESLMEEITEFLAQTFEDSGYKDAALGVSRVHENILHILSAFNQAVRALEYHFFYPDKKVIRLEEDRIEERDQNCAAFEVPALQQEKISEAVETLHAQQLFDAYQGILLYNFETRFLHKEAYFAGIHKLNDMILGLFGEKKQGNLIEQIELLEPESFASLESYLQTFRLKTFRLMEQCVAKENPVYYARNQMIRQYVEEHLTDANLSLNETARVMHYTSTYFGKYFKEQFGCTFQKYVATKRIECAIRYLRQKNMNVQEIALKCGFTNDVTFRRTFKMYVGVTPSQFEKEQGDDEVK</sequence>
<proteinExistence type="predicted"/>
<dbReference type="InterPro" id="IPR009057">
    <property type="entry name" value="Homeodomain-like_sf"/>
</dbReference>
<keyword evidence="4" id="KW-0472">Membrane</keyword>
<dbReference type="SUPFAM" id="SSF46689">
    <property type="entry name" value="Homeodomain-like"/>
    <property type="match status" value="2"/>
</dbReference>
<feature type="domain" description="HTH araC/xylS-type" evidence="5">
    <location>
        <begin position="647"/>
        <end position="746"/>
    </location>
</feature>
<evidence type="ECO:0000259" key="5">
    <source>
        <dbReference type="PROSITE" id="PS01124"/>
    </source>
</evidence>
<gene>
    <name evidence="6" type="ORF">DXC51_09705</name>
</gene>
<dbReference type="PRINTS" id="PR00032">
    <property type="entry name" value="HTHARAC"/>
</dbReference>
<dbReference type="EMBL" id="QVLV01000005">
    <property type="protein sequence ID" value="RGE61880.1"/>
    <property type="molecule type" value="Genomic_DNA"/>
</dbReference>
<dbReference type="InterPro" id="IPR041522">
    <property type="entry name" value="CdaR_GGDEF"/>
</dbReference>
<dbReference type="InterPro" id="IPR018062">
    <property type="entry name" value="HTH_AraC-typ_CS"/>
</dbReference>
<dbReference type="InterPro" id="IPR018060">
    <property type="entry name" value="HTH_AraC"/>
</dbReference>
<dbReference type="Pfam" id="PF12833">
    <property type="entry name" value="HTH_18"/>
    <property type="match status" value="1"/>
</dbReference>
<protein>
    <submittedName>
        <fullName evidence="6">AraC family transcriptional regulator</fullName>
    </submittedName>
</protein>
<dbReference type="AlphaFoldDB" id="A0A3E3I7A4"/>
<keyword evidence="7" id="KW-1185">Reference proteome</keyword>
<dbReference type="SMART" id="SM00342">
    <property type="entry name" value="HTH_ARAC"/>
    <property type="match status" value="1"/>
</dbReference>
<dbReference type="PROSITE" id="PS51257">
    <property type="entry name" value="PROKAR_LIPOPROTEIN"/>
    <property type="match status" value="1"/>
</dbReference>
<keyword evidence="1" id="KW-0805">Transcription regulation</keyword>
<reference evidence="6" key="1">
    <citation type="submission" date="2018-08" db="EMBL/GenBank/DDBJ databases">
        <title>A genome reference for cultivated species of the human gut microbiota.</title>
        <authorList>
            <person name="Zou Y."/>
            <person name="Xue W."/>
            <person name="Luo G."/>
        </authorList>
    </citation>
    <scope>NUCLEOTIDE SEQUENCE [LARGE SCALE GENOMIC DNA]</scope>
    <source>
        <strain evidence="6">TF05-5AC</strain>
    </source>
</reference>
<dbReference type="GO" id="GO:0043565">
    <property type="term" value="F:sequence-specific DNA binding"/>
    <property type="evidence" value="ECO:0007669"/>
    <property type="project" value="InterPro"/>
</dbReference>
<dbReference type="PROSITE" id="PS00041">
    <property type="entry name" value="HTH_ARAC_FAMILY_1"/>
    <property type="match status" value="1"/>
</dbReference>
<keyword evidence="4" id="KW-1133">Transmembrane helix</keyword>
<dbReference type="Pfam" id="PF17853">
    <property type="entry name" value="GGDEF_2"/>
    <property type="match status" value="1"/>
</dbReference>
<comment type="caution">
    <text evidence="6">The sequence shown here is derived from an EMBL/GenBank/DDBJ whole genome shotgun (WGS) entry which is preliminary data.</text>
</comment>
<dbReference type="PANTHER" id="PTHR43280">
    <property type="entry name" value="ARAC-FAMILY TRANSCRIPTIONAL REGULATOR"/>
    <property type="match status" value="1"/>
</dbReference>
<evidence type="ECO:0000256" key="4">
    <source>
        <dbReference type="SAM" id="Phobius"/>
    </source>
</evidence>
<dbReference type="PANTHER" id="PTHR43280:SF2">
    <property type="entry name" value="HTH-TYPE TRANSCRIPTIONAL REGULATOR EXSA"/>
    <property type="match status" value="1"/>
</dbReference>
<feature type="transmembrane region" description="Helical" evidence="4">
    <location>
        <begin position="14"/>
        <end position="37"/>
    </location>
</feature>
<feature type="transmembrane region" description="Helical" evidence="4">
    <location>
        <begin position="298"/>
        <end position="319"/>
    </location>
</feature>
<dbReference type="RefSeq" id="WP_117544437.1">
    <property type="nucleotide sequence ID" value="NZ_JBKUNB010000014.1"/>
</dbReference>
<dbReference type="GO" id="GO:0003700">
    <property type="term" value="F:DNA-binding transcription factor activity"/>
    <property type="evidence" value="ECO:0007669"/>
    <property type="project" value="InterPro"/>
</dbReference>
<keyword evidence="3" id="KW-0804">Transcription</keyword>
<organism evidence="6 7">
    <name type="scientific">Eisenbergiella massiliensis</name>
    <dbReference type="NCBI Taxonomy" id="1720294"/>
    <lineage>
        <taxon>Bacteria</taxon>
        <taxon>Bacillati</taxon>
        <taxon>Bacillota</taxon>
        <taxon>Clostridia</taxon>
        <taxon>Lachnospirales</taxon>
        <taxon>Lachnospiraceae</taxon>
        <taxon>Eisenbergiella</taxon>
    </lineage>
</organism>
<accession>A0A3E3I7A4</accession>
<dbReference type="Gene3D" id="1.10.10.60">
    <property type="entry name" value="Homeodomain-like"/>
    <property type="match status" value="2"/>
</dbReference>
<keyword evidence="4" id="KW-0812">Transmembrane</keyword>
<dbReference type="Proteomes" id="UP000260812">
    <property type="component" value="Unassembled WGS sequence"/>
</dbReference>
<dbReference type="PROSITE" id="PS01124">
    <property type="entry name" value="HTH_ARAC_FAMILY_2"/>
    <property type="match status" value="1"/>
</dbReference>
<name>A0A3E3I7A4_9FIRM</name>
<evidence type="ECO:0000256" key="1">
    <source>
        <dbReference type="ARBA" id="ARBA00023015"/>
    </source>
</evidence>
<keyword evidence="2" id="KW-0238">DNA-binding</keyword>
<evidence type="ECO:0000313" key="6">
    <source>
        <dbReference type="EMBL" id="RGE61880.1"/>
    </source>
</evidence>
<dbReference type="GeneID" id="97987146"/>
<dbReference type="InterPro" id="IPR020449">
    <property type="entry name" value="Tscrpt_reg_AraC-type_HTH"/>
</dbReference>